<name>A0ABU7EY70_9TELE</name>
<protein>
    <submittedName>
        <fullName evidence="2">Uncharacterized protein</fullName>
    </submittedName>
</protein>
<organism evidence="2 3">
    <name type="scientific">Characodon lateralis</name>
    <dbReference type="NCBI Taxonomy" id="208331"/>
    <lineage>
        <taxon>Eukaryota</taxon>
        <taxon>Metazoa</taxon>
        <taxon>Chordata</taxon>
        <taxon>Craniata</taxon>
        <taxon>Vertebrata</taxon>
        <taxon>Euteleostomi</taxon>
        <taxon>Actinopterygii</taxon>
        <taxon>Neopterygii</taxon>
        <taxon>Teleostei</taxon>
        <taxon>Neoteleostei</taxon>
        <taxon>Acanthomorphata</taxon>
        <taxon>Ovalentaria</taxon>
        <taxon>Atherinomorphae</taxon>
        <taxon>Cyprinodontiformes</taxon>
        <taxon>Goodeidae</taxon>
        <taxon>Characodon</taxon>
    </lineage>
</organism>
<keyword evidence="3" id="KW-1185">Reference proteome</keyword>
<reference evidence="2 3" key="1">
    <citation type="submission" date="2021-06" db="EMBL/GenBank/DDBJ databases">
        <authorList>
            <person name="Palmer J.M."/>
        </authorList>
    </citation>
    <scope>NUCLEOTIDE SEQUENCE [LARGE SCALE GENOMIC DNA]</scope>
    <source>
        <strain evidence="2 3">CL_MEX2019</strain>
        <tissue evidence="2">Muscle</tissue>
    </source>
</reference>
<evidence type="ECO:0000313" key="2">
    <source>
        <dbReference type="EMBL" id="MED6291204.1"/>
    </source>
</evidence>
<dbReference type="Proteomes" id="UP001352852">
    <property type="component" value="Unassembled WGS sequence"/>
</dbReference>
<sequence length="108" mass="11933">MWVCLDSRFADQPEQKLVRHKQHVEENVAGIHPDFWLCFSDCSSQTLLQQNCLKERAGAAVTQQNLTINTGAGAKTRPLTHPVALPITESLRSKPRPPSSVLCGNSPQ</sequence>
<comment type="caution">
    <text evidence="2">The sequence shown here is derived from an EMBL/GenBank/DDBJ whole genome shotgun (WGS) entry which is preliminary data.</text>
</comment>
<feature type="region of interest" description="Disordered" evidence="1">
    <location>
        <begin position="88"/>
        <end position="108"/>
    </location>
</feature>
<proteinExistence type="predicted"/>
<accession>A0ABU7EY70</accession>
<dbReference type="EMBL" id="JAHUTJ010067603">
    <property type="protein sequence ID" value="MED6291204.1"/>
    <property type="molecule type" value="Genomic_DNA"/>
</dbReference>
<evidence type="ECO:0000256" key="1">
    <source>
        <dbReference type="SAM" id="MobiDB-lite"/>
    </source>
</evidence>
<evidence type="ECO:0000313" key="3">
    <source>
        <dbReference type="Proteomes" id="UP001352852"/>
    </source>
</evidence>
<gene>
    <name evidence="2" type="ORF">CHARACLAT_021026</name>
</gene>